<dbReference type="EMBL" id="DF196819">
    <property type="protein sequence ID" value="GAD30245.1"/>
    <property type="molecule type" value="Genomic_DNA"/>
</dbReference>
<keyword evidence="1" id="KW-0175">Coiled coil</keyword>
<dbReference type="HOGENOM" id="CLU_135062_0_0_6"/>
<dbReference type="eggNOG" id="ENOG5031PZ1">
    <property type="taxonomic scope" value="Bacteria"/>
</dbReference>
<accession>A0A0U1P748</accession>
<reference evidence="3" key="1">
    <citation type="submission" date="2012-12" db="EMBL/GenBank/DDBJ databases">
        <title>Genome Sequence of Photobacterium leiognathi lrivu.4.1.</title>
        <authorList>
            <person name="Urbanczyk H."/>
            <person name="Ogura Y."/>
            <person name="Hayashi T."/>
            <person name="Dunlap P.V."/>
        </authorList>
    </citation>
    <scope>NUCLEOTIDE SEQUENCE [LARGE SCALE GENOMIC DNA]</scope>
    <source>
        <strain evidence="3">lrivu.4.1</strain>
    </source>
</reference>
<evidence type="ECO:0000256" key="1">
    <source>
        <dbReference type="SAM" id="Coils"/>
    </source>
</evidence>
<dbReference type="AlphaFoldDB" id="A0A0U1P748"/>
<proteinExistence type="predicted"/>
<feature type="coiled-coil region" evidence="1">
    <location>
        <begin position="33"/>
        <end position="74"/>
    </location>
</feature>
<protein>
    <submittedName>
        <fullName evidence="2">Uncharacterized protein</fullName>
    </submittedName>
</protein>
<gene>
    <name evidence="2" type="ORF">PLEI_1900</name>
</gene>
<dbReference type="RefSeq" id="WP_023932886.1">
    <property type="nucleotide sequence ID" value="NZ_DF196819.1"/>
</dbReference>
<evidence type="ECO:0000313" key="3">
    <source>
        <dbReference type="Proteomes" id="UP000030675"/>
    </source>
</evidence>
<sequence>MADIATVSAILSSVKTATDIAKLIKDSDSNLQAAEVKLNMAELISNLADVKLELADLQAELRSKDIEIMKLKEQLNTKLTLVYDSISEVYWKDGDNAPYCPSCYEADGKLIHLSARDTVGFAPNEVYRPHHYCRVCKKSFLSTSQTQI</sequence>
<dbReference type="Proteomes" id="UP000030675">
    <property type="component" value="Unassembled WGS sequence"/>
</dbReference>
<evidence type="ECO:0000313" key="2">
    <source>
        <dbReference type="EMBL" id="GAD30245.1"/>
    </source>
</evidence>
<organism evidence="2 3">
    <name type="scientific">Photobacterium leiognathi lrivu.4.1</name>
    <dbReference type="NCBI Taxonomy" id="1248232"/>
    <lineage>
        <taxon>Bacteria</taxon>
        <taxon>Pseudomonadati</taxon>
        <taxon>Pseudomonadota</taxon>
        <taxon>Gammaproteobacteria</taxon>
        <taxon>Vibrionales</taxon>
        <taxon>Vibrionaceae</taxon>
        <taxon>Photobacterium</taxon>
    </lineage>
</organism>
<name>A0A0U1P748_PHOLE</name>